<dbReference type="Gene3D" id="3.40.630.30">
    <property type="match status" value="1"/>
</dbReference>
<proteinExistence type="predicted"/>
<dbReference type="SUPFAM" id="SSF55729">
    <property type="entry name" value="Acyl-CoA N-acyltransferases (Nat)"/>
    <property type="match status" value="1"/>
</dbReference>
<comment type="caution">
    <text evidence="2">The sequence shown here is derived from an EMBL/GenBank/DDBJ whole genome shotgun (WGS) entry which is preliminary data.</text>
</comment>
<name>A0AAD6HCG8_9EURO</name>
<keyword evidence="3" id="KW-1185">Reference proteome</keyword>
<dbReference type="Proteomes" id="UP001215712">
    <property type="component" value="Unassembled WGS sequence"/>
</dbReference>
<evidence type="ECO:0000259" key="1">
    <source>
        <dbReference type="Pfam" id="PF00583"/>
    </source>
</evidence>
<dbReference type="InterPro" id="IPR052523">
    <property type="entry name" value="Trichothecene_AcTrans"/>
</dbReference>
<dbReference type="PANTHER" id="PTHR42791:SF2">
    <property type="entry name" value="N-ACETYLTRANSFERASE DOMAIN-CONTAINING PROTEIN"/>
    <property type="match status" value="1"/>
</dbReference>
<accession>A0AAD6HCG8</accession>
<sequence length="235" mass="26323">MPFVVQGCSPADAPGLGTAMIKARLTDPHWVFMWEEDVPAEDMISRSTNRIPWNLVNGRDTKRHEKVIDDTTGQVLGYARWLLPPDLAKRNDVWLEAQAQDGTPEERSAYEKMSDATSQNGQPIGLKGGEQSRYRNAPLVAADARVTKNGPFLALDYLTTHPDFWHQGVGSMLVKSGLDVADQYGLKTYVMSEPAALKLYLNFDFQLIETVSTDYSQFGGKEPMVHYFLTREPVI</sequence>
<dbReference type="InterPro" id="IPR000182">
    <property type="entry name" value="GNAT_dom"/>
</dbReference>
<dbReference type="AlphaFoldDB" id="A0AAD6HCG8"/>
<evidence type="ECO:0000313" key="3">
    <source>
        <dbReference type="Proteomes" id="UP001215712"/>
    </source>
</evidence>
<organism evidence="2 3">
    <name type="scientific">Penicillium malachiteum</name>
    <dbReference type="NCBI Taxonomy" id="1324776"/>
    <lineage>
        <taxon>Eukaryota</taxon>
        <taxon>Fungi</taxon>
        <taxon>Dikarya</taxon>
        <taxon>Ascomycota</taxon>
        <taxon>Pezizomycotina</taxon>
        <taxon>Eurotiomycetes</taxon>
        <taxon>Eurotiomycetidae</taxon>
        <taxon>Eurotiales</taxon>
        <taxon>Aspergillaceae</taxon>
        <taxon>Penicillium</taxon>
    </lineage>
</organism>
<feature type="domain" description="N-acetyltransferase" evidence="1">
    <location>
        <begin position="142"/>
        <end position="204"/>
    </location>
</feature>
<dbReference type="GO" id="GO:0016747">
    <property type="term" value="F:acyltransferase activity, transferring groups other than amino-acyl groups"/>
    <property type="evidence" value="ECO:0007669"/>
    <property type="project" value="InterPro"/>
</dbReference>
<gene>
    <name evidence="2" type="ORF">N7493_010306</name>
</gene>
<reference evidence="2" key="1">
    <citation type="journal article" date="2023" name="IMA Fungus">
        <title>Comparative genomic study of the Penicillium genus elucidates a diverse pangenome and 15 lateral gene transfer events.</title>
        <authorList>
            <person name="Petersen C."/>
            <person name="Sorensen T."/>
            <person name="Nielsen M.R."/>
            <person name="Sondergaard T.E."/>
            <person name="Sorensen J.L."/>
            <person name="Fitzpatrick D.A."/>
            <person name="Frisvad J.C."/>
            <person name="Nielsen K.L."/>
        </authorList>
    </citation>
    <scope>NUCLEOTIDE SEQUENCE</scope>
    <source>
        <strain evidence="2">IBT 17514</strain>
    </source>
</reference>
<dbReference type="Pfam" id="PF00583">
    <property type="entry name" value="Acetyltransf_1"/>
    <property type="match status" value="1"/>
</dbReference>
<dbReference type="PANTHER" id="PTHR42791">
    <property type="entry name" value="GNAT FAMILY ACETYLTRANSFERASE"/>
    <property type="match status" value="1"/>
</dbReference>
<evidence type="ECO:0000313" key="2">
    <source>
        <dbReference type="EMBL" id="KAJ5708972.1"/>
    </source>
</evidence>
<dbReference type="CDD" id="cd04301">
    <property type="entry name" value="NAT_SF"/>
    <property type="match status" value="1"/>
</dbReference>
<dbReference type="EMBL" id="JAQJAN010000019">
    <property type="protein sequence ID" value="KAJ5708972.1"/>
    <property type="molecule type" value="Genomic_DNA"/>
</dbReference>
<reference evidence="2" key="2">
    <citation type="submission" date="2023-01" db="EMBL/GenBank/DDBJ databases">
        <authorList>
            <person name="Petersen C."/>
        </authorList>
    </citation>
    <scope>NUCLEOTIDE SEQUENCE</scope>
    <source>
        <strain evidence="2">IBT 17514</strain>
    </source>
</reference>
<protein>
    <recommendedName>
        <fullName evidence="1">N-acetyltransferase domain-containing protein</fullName>
    </recommendedName>
</protein>
<dbReference type="InterPro" id="IPR016181">
    <property type="entry name" value="Acyl_CoA_acyltransferase"/>
</dbReference>